<keyword evidence="2" id="KW-1185">Reference proteome</keyword>
<accession>A0ABR1DAV5</accession>
<reference evidence="1 2" key="1">
    <citation type="submission" date="2023-08" db="EMBL/GenBank/DDBJ databases">
        <title>A Necator americanus chromosomal reference genome.</title>
        <authorList>
            <person name="Ilik V."/>
            <person name="Petrzelkova K.J."/>
            <person name="Pardy F."/>
            <person name="Fuh T."/>
            <person name="Niatou-Singa F.S."/>
            <person name="Gouil Q."/>
            <person name="Baker L."/>
            <person name="Ritchie M.E."/>
            <person name="Jex A.R."/>
            <person name="Gazzola D."/>
            <person name="Li H."/>
            <person name="Toshio Fujiwara R."/>
            <person name="Zhan B."/>
            <person name="Aroian R.V."/>
            <person name="Pafco B."/>
            <person name="Schwarz E.M."/>
        </authorList>
    </citation>
    <scope>NUCLEOTIDE SEQUENCE [LARGE SCALE GENOMIC DNA]</scope>
    <source>
        <strain evidence="1 2">Aroian</strain>
        <tissue evidence="1">Whole animal</tissue>
    </source>
</reference>
<evidence type="ECO:0000313" key="2">
    <source>
        <dbReference type="Proteomes" id="UP001303046"/>
    </source>
</evidence>
<proteinExistence type="predicted"/>
<sequence length="306" mass="34447">MSTYGCVLEHLIRTIVGSKRHETRTAAQAAALGSGAVTAAGIEVGPWRTAEMQLEEKTPQKRPLSFSDDSYEWDSIRDDVPADMGWNSMKRGTIRHDEDSSLLFSPNDFSIEWVPSGHRSGGRRSIKRRKLDPNVTIPVQKPKSEHTCEFLEEGDREVARNIIDSISTSAGTFEFERATNDSYARLLPFPAGISDEKIVRGDWQLDHSQCKLESLLSGSPSKICRDVSFPPWKAAQRKERKYEVLHVDRSARMEDISVEEGEFSWSTLESIIKHRFINMDPTGRYSIAKRISEMLDEKPASANTSG</sequence>
<gene>
    <name evidence="1" type="primary">Necator_chrIV.g13978</name>
    <name evidence="1" type="ORF">RB195_000685</name>
</gene>
<name>A0ABR1DAV5_NECAM</name>
<protein>
    <submittedName>
        <fullName evidence="1">Uncharacterized protein</fullName>
    </submittedName>
</protein>
<dbReference type="EMBL" id="JAVFWL010000004">
    <property type="protein sequence ID" value="KAK6747634.1"/>
    <property type="molecule type" value="Genomic_DNA"/>
</dbReference>
<evidence type="ECO:0000313" key="1">
    <source>
        <dbReference type="EMBL" id="KAK6747634.1"/>
    </source>
</evidence>
<dbReference type="Proteomes" id="UP001303046">
    <property type="component" value="Unassembled WGS sequence"/>
</dbReference>
<comment type="caution">
    <text evidence="1">The sequence shown here is derived from an EMBL/GenBank/DDBJ whole genome shotgun (WGS) entry which is preliminary data.</text>
</comment>
<organism evidence="1 2">
    <name type="scientific">Necator americanus</name>
    <name type="common">Human hookworm</name>
    <dbReference type="NCBI Taxonomy" id="51031"/>
    <lineage>
        <taxon>Eukaryota</taxon>
        <taxon>Metazoa</taxon>
        <taxon>Ecdysozoa</taxon>
        <taxon>Nematoda</taxon>
        <taxon>Chromadorea</taxon>
        <taxon>Rhabditida</taxon>
        <taxon>Rhabditina</taxon>
        <taxon>Rhabditomorpha</taxon>
        <taxon>Strongyloidea</taxon>
        <taxon>Ancylostomatidae</taxon>
        <taxon>Bunostominae</taxon>
        <taxon>Necator</taxon>
    </lineage>
</organism>